<evidence type="ECO:0000313" key="6">
    <source>
        <dbReference type="EMBL" id="AEB12828.1"/>
    </source>
</evidence>
<dbReference type="InterPro" id="IPR027417">
    <property type="entry name" value="P-loop_NTPase"/>
</dbReference>
<dbReference type="Proteomes" id="UP000007030">
    <property type="component" value="Chromosome"/>
</dbReference>
<dbReference type="OrthoDB" id="9804819at2"/>
<dbReference type="EC" id="3.6.3.30" evidence="6"/>
<dbReference type="SMART" id="SM00382">
    <property type="entry name" value="AAA"/>
    <property type="match status" value="1"/>
</dbReference>
<dbReference type="Pfam" id="PF00005">
    <property type="entry name" value="ABC_tran"/>
    <property type="match status" value="1"/>
</dbReference>
<dbReference type="GO" id="GO:0016887">
    <property type="term" value="F:ATP hydrolysis activity"/>
    <property type="evidence" value="ECO:0007669"/>
    <property type="project" value="InterPro"/>
</dbReference>
<organism evidence="6 7">
    <name type="scientific">Marinithermus hydrothermalis (strain DSM 14884 / JCM 11576 / T1)</name>
    <dbReference type="NCBI Taxonomy" id="869210"/>
    <lineage>
        <taxon>Bacteria</taxon>
        <taxon>Thermotogati</taxon>
        <taxon>Deinococcota</taxon>
        <taxon>Deinococci</taxon>
        <taxon>Thermales</taxon>
        <taxon>Thermaceae</taxon>
        <taxon>Marinithermus</taxon>
    </lineage>
</organism>
<dbReference type="SUPFAM" id="SSF52540">
    <property type="entry name" value="P-loop containing nucleoside triphosphate hydrolases"/>
    <property type="match status" value="1"/>
</dbReference>
<keyword evidence="2" id="KW-0813">Transport</keyword>
<keyword evidence="3" id="KW-0547">Nucleotide-binding</keyword>
<dbReference type="eggNOG" id="COG1131">
    <property type="taxonomic scope" value="Bacteria"/>
</dbReference>
<reference evidence="6 7" key="1">
    <citation type="journal article" date="2012" name="Stand. Genomic Sci.">
        <title>Complete genome sequence of the aerobic, heterotroph Marinithermus hydrothermalis type strain (T1(T)) from a deep-sea hydrothermal vent chimney.</title>
        <authorList>
            <person name="Copeland A."/>
            <person name="Gu W."/>
            <person name="Yasawong M."/>
            <person name="Lapidus A."/>
            <person name="Lucas S."/>
            <person name="Deshpande S."/>
            <person name="Pagani I."/>
            <person name="Tapia R."/>
            <person name="Cheng J.F."/>
            <person name="Goodwin L.A."/>
            <person name="Pitluck S."/>
            <person name="Liolios K."/>
            <person name="Ivanova N."/>
            <person name="Mavromatis K."/>
            <person name="Mikhailova N."/>
            <person name="Pati A."/>
            <person name="Chen A."/>
            <person name="Palaniappan K."/>
            <person name="Land M."/>
            <person name="Pan C."/>
            <person name="Brambilla E.M."/>
            <person name="Rohde M."/>
            <person name="Tindall B.J."/>
            <person name="Sikorski J."/>
            <person name="Goker M."/>
            <person name="Detter J.C."/>
            <person name="Bristow J."/>
            <person name="Eisen J.A."/>
            <person name="Markowitz V."/>
            <person name="Hugenholtz P."/>
            <person name="Kyrpides N.C."/>
            <person name="Klenk H.P."/>
            <person name="Woyke T."/>
        </authorList>
    </citation>
    <scope>NUCLEOTIDE SEQUENCE [LARGE SCALE GENOMIC DNA]</scope>
    <source>
        <strain evidence="7">DSM 14884 / JCM 11576 / T1</strain>
    </source>
</reference>
<dbReference type="GO" id="GO:0005524">
    <property type="term" value="F:ATP binding"/>
    <property type="evidence" value="ECO:0007669"/>
    <property type="project" value="UniProtKB-KW"/>
</dbReference>
<dbReference type="PROSITE" id="PS50893">
    <property type="entry name" value="ABC_TRANSPORTER_2"/>
    <property type="match status" value="1"/>
</dbReference>
<gene>
    <name evidence="6" type="ordered locus">Marky_2103</name>
</gene>
<evidence type="ECO:0000256" key="1">
    <source>
        <dbReference type="ARBA" id="ARBA00005417"/>
    </source>
</evidence>
<keyword evidence="4" id="KW-0067">ATP-binding</keyword>
<dbReference type="InterPro" id="IPR003593">
    <property type="entry name" value="AAA+_ATPase"/>
</dbReference>
<evidence type="ECO:0000313" key="7">
    <source>
        <dbReference type="Proteomes" id="UP000007030"/>
    </source>
</evidence>
<protein>
    <submittedName>
        <fullName evidence="6">Fe(3+)-transporting ATPase</fullName>
        <ecNumber evidence="6">3.6.3.30</ecNumber>
    </submittedName>
</protein>
<evidence type="ECO:0000256" key="3">
    <source>
        <dbReference type="ARBA" id="ARBA00022741"/>
    </source>
</evidence>
<dbReference type="AlphaFoldDB" id="F2NPQ2"/>
<name>F2NPQ2_MARHT</name>
<dbReference type="EMBL" id="CP002630">
    <property type="protein sequence ID" value="AEB12828.1"/>
    <property type="molecule type" value="Genomic_DNA"/>
</dbReference>
<proteinExistence type="inferred from homology"/>
<evidence type="ECO:0000259" key="5">
    <source>
        <dbReference type="PROSITE" id="PS50893"/>
    </source>
</evidence>
<keyword evidence="6" id="KW-0378">Hydrolase</keyword>
<feature type="domain" description="ABC transporter" evidence="5">
    <location>
        <begin position="5"/>
        <end position="230"/>
    </location>
</feature>
<dbReference type="RefSeq" id="WP_013704873.1">
    <property type="nucleotide sequence ID" value="NC_015387.1"/>
</dbReference>
<dbReference type="Gene3D" id="3.40.50.300">
    <property type="entry name" value="P-loop containing nucleotide triphosphate hydrolases"/>
    <property type="match status" value="1"/>
</dbReference>
<dbReference type="PANTHER" id="PTHR43335">
    <property type="entry name" value="ABC TRANSPORTER, ATP-BINDING PROTEIN"/>
    <property type="match status" value="1"/>
</dbReference>
<evidence type="ECO:0000256" key="2">
    <source>
        <dbReference type="ARBA" id="ARBA00022448"/>
    </source>
</evidence>
<dbReference type="HOGENOM" id="CLU_000604_1_2_0"/>
<dbReference type="InterPro" id="IPR003439">
    <property type="entry name" value="ABC_transporter-like_ATP-bd"/>
</dbReference>
<dbReference type="KEGG" id="mhd:Marky_2103"/>
<evidence type="ECO:0000256" key="4">
    <source>
        <dbReference type="ARBA" id="ARBA00022840"/>
    </source>
</evidence>
<keyword evidence="7" id="KW-1185">Reference proteome</keyword>
<dbReference type="STRING" id="869210.Marky_2103"/>
<accession>F2NPQ2</accession>
<dbReference type="PANTHER" id="PTHR43335:SF4">
    <property type="entry name" value="ABC TRANSPORTER, ATP-BINDING PROTEIN"/>
    <property type="match status" value="1"/>
</dbReference>
<comment type="similarity">
    <text evidence="1">Belongs to the ABC transporter superfamily.</text>
</comment>
<sequence>MSSAVAVRNLVKRYGAREVLRGVSFEVPVGAISLYLGPNGAGKTTTFRVLAGLERPDAGEVHLLGRPWRPEVRRAVGVTLEEPRFYPWLTGVENVEIAFRYRGVPAPRNTAREALERVGLGAAAGLRFSKYSLGMRQRLYLAAQLFPGVQLLLLDEPTNGLDVEGRQQVWRLLLDLAQQGVSLFIATHQILEAERYAEHLVILHEGRIAYQGRYHDLAARRRLVLRVDRLEAARSTLHALGYSTQTGRRTDELYVEASPEHEPRVLEALTAAGIRVQERRLEDLEELYWRIKDGMQRAAEAQA</sequence>